<comment type="caution">
    <text evidence="5">The sequence shown here is derived from an EMBL/GenBank/DDBJ whole genome shotgun (WGS) entry which is preliminary data.</text>
</comment>
<dbReference type="PANTHER" id="PTHR12483">
    <property type="entry name" value="SOLUTE CARRIER FAMILY 31 COPPER TRANSPORTERS"/>
    <property type="match status" value="1"/>
</dbReference>
<protein>
    <recommendedName>
        <fullName evidence="4">Copper transport protein</fullName>
    </recommendedName>
</protein>
<keyword evidence="4" id="KW-0187">Copper transport</keyword>
<evidence type="ECO:0000256" key="2">
    <source>
        <dbReference type="ARBA" id="ARBA00022989"/>
    </source>
</evidence>
<keyword evidence="4" id="KW-0813">Transport</keyword>
<sequence length="146" mass="16926">MNNNTMHHKMWMYFHTDLNDTLLLSCWTINTALGMFGACIGLYLTAFFFEFLKWLRLILEQRKEKINGPNRRYVDSLLSSAHLCQTALFSLQLLISYILMLAVMTFSVWMLLAICLGTATGFWLFGRRKPIINNLNGNGQMNPEIH</sequence>
<feature type="transmembrane region" description="Helical" evidence="4">
    <location>
        <begin position="27"/>
        <end position="52"/>
    </location>
</feature>
<organism evidence="5 6">
    <name type="scientific">Meloidogyne enterolobii</name>
    <name type="common">Root-knot nematode worm</name>
    <name type="synonym">Meloidogyne mayaguensis</name>
    <dbReference type="NCBI Taxonomy" id="390850"/>
    <lineage>
        <taxon>Eukaryota</taxon>
        <taxon>Metazoa</taxon>
        <taxon>Ecdysozoa</taxon>
        <taxon>Nematoda</taxon>
        <taxon>Chromadorea</taxon>
        <taxon>Rhabditida</taxon>
        <taxon>Tylenchina</taxon>
        <taxon>Tylenchomorpha</taxon>
        <taxon>Tylenchoidea</taxon>
        <taxon>Meloidogynidae</taxon>
        <taxon>Meloidogyninae</taxon>
        <taxon>Meloidogyne</taxon>
    </lineage>
</organism>
<evidence type="ECO:0000256" key="3">
    <source>
        <dbReference type="ARBA" id="ARBA00023136"/>
    </source>
</evidence>
<evidence type="ECO:0000256" key="4">
    <source>
        <dbReference type="RuleBase" id="RU367022"/>
    </source>
</evidence>
<dbReference type="InterPro" id="IPR007274">
    <property type="entry name" value="Cop_transporter"/>
</dbReference>
<accession>A0A6V7TIQ3</accession>
<dbReference type="Pfam" id="PF04145">
    <property type="entry name" value="Ctr"/>
    <property type="match status" value="2"/>
</dbReference>
<feature type="transmembrane region" description="Helical" evidence="4">
    <location>
        <begin position="106"/>
        <end position="125"/>
    </location>
</feature>
<name>A0A6V7TIQ3_MELEN</name>
<keyword evidence="3 4" id="KW-0472">Membrane</keyword>
<dbReference type="GO" id="GO:0016020">
    <property type="term" value="C:membrane"/>
    <property type="evidence" value="ECO:0007669"/>
    <property type="project" value="UniProtKB-SubCell"/>
</dbReference>
<dbReference type="EMBL" id="CAJEWN010000002">
    <property type="protein sequence ID" value="CAD2123832.1"/>
    <property type="molecule type" value="Genomic_DNA"/>
</dbReference>
<proteinExistence type="inferred from homology"/>
<keyword evidence="4" id="KW-0186">Copper</keyword>
<evidence type="ECO:0000256" key="1">
    <source>
        <dbReference type="ARBA" id="ARBA00022692"/>
    </source>
</evidence>
<dbReference type="Proteomes" id="UP000580250">
    <property type="component" value="Unassembled WGS sequence"/>
</dbReference>
<dbReference type="PANTHER" id="PTHR12483:SF115">
    <property type="entry name" value="COPPER TRANSPORT PROTEIN"/>
    <property type="match status" value="1"/>
</dbReference>
<keyword evidence="2 4" id="KW-1133">Transmembrane helix</keyword>
<comment type="subcellular location">
    <subcellularLocation>
        <location evidence="4">Membrane</location>
        <topology evidence="4">Multi-pass membrane protein</topology>
    </subcellularLocation>
</comment>
<dbReference type="AlphaFoldDB" id="A0A6V7TIQ3"/>
<feature type="transmembrane region" description="Helical" evidence="4">
    <location>
        <begin position="73"/>
        <end position="100"/>
    </location>
</feature>
<reference evidence="5 6" key="1">
    <citation type="submission" date="2020-08" db="EMBL/GenBank/DDBJ databases">
        <authorList>
            <person name="Koutsovoulos G."/>
            <person name="Danchin GJ E."/>
        </authorList>
    </citation>
    <scope>NUCLEOTIDE SEQUENCE [LARGE SCALE GENOMIC DNA]</scope>
</reference>
<gene>
    <name evidence="5" type="ORF">MENT_LOCUS623</name>
</gene>
<evidence type="ECO:0000313" key="6">
    <source>
        <dbReference type="Proteomes" id="UP000580250"/>
    </source>
</evidence>
<keyword evidence="4" id="KW-0406">Ion transport</keyword>
<dbReference type="GO" id="GO:0005375">
    <property type="term" value="F:copper ion transmembrane transporter activity"/>
    <property type="evidence" value="ECO:0007669"/>
    <property type="project" value="UniProtKB-UniRule"/>
</dbReference>
<comment type="similarity">
    <text evidence="4">Belongs to the copper transporter (Ctr) (TC 1.A.56) family. SLC31A subfamily.</text>
</comment>
<keyword evidence="1 4" id="KW-0812">Transmembrane</keyword>
<dbReference type="OrthoDB" id="161814at2759"/>
<evidence type="ECO:0000313" key="5">
    <source>
        <dbReference type="EMBL" id="CAD2123832.1"/>
    </source>
</evidence>